<name>A0ABW5MQ63_9SPHI</name>
<reference evidence="4" key="1">
    <citation type="journal article" date="2019" name="Int. J. Syst. Evol. Microbiol.">
        <title>The Global Catalogue of Microorganisms (GCM) 10K type strain sequencing project: providing services to taxonomists for standard genome sequencing and annotation.</title>
        <authorList>
            <consortium name="The Broad Institute Genomics Platform"/>
            <consortium name="The Broad Institute Genome Sequencing Center for Infectious Disease"/>
            <person name="Wu L."/>
            <person name="Ma J."/>
        </authorList>
    </citation>
    <scope>NUCLEOTIDE SEQUENCE [LARGE SCALE GENOMIC DNA]</scope>
    <source>
        <strain evidence="4">KCTC 42866</strain>
    </source>
</reference>
<evidence type="ECO:0000313" key="4">
    <source>
        <dbReference type="Proteomes" id="UP001597461"/>
    </source>
</evidence>
<feature type="compositionally biased region" description="Low complexity" evidence="1">
    <location>
        <begin position="1"/>
        <end position="14"/>
    </location>
</feature>
<keyword evidence="4" id="KW-1185">Reference proteome</keyword>
<accession>A0ABW5MQ63</accession>
<sequence length="62" mass="7083">MQQQQQAGRQLQHQTTGTESTALKTKAKQVGKSRKPRLGLLTIGLVVVLSLVYWLMRKWCFI</sequence>
<evidence type="ECO:0000256" key="1">
    <source>
        <dbReference type="SAM" id="MobiDB-lite"/>
    </source>
</evidence>
<dbReference type="RefSeq" id="WP_379081511.1">
    <property type="nucleotide sequence ID" value="NZ_JBHULL010000036.1"/>
</dbReference>
<keyword evidence="2" id="KW-0812">Transmembrane</keyword>
<keyword evidence="2" id="KW-1133">Transmembrane helix</keyword>
<gene>
    <name evidence="3" type="ORF">ACFSR6_18250</name>
</gene>
<comment type="caution">
    <text evidence="3">The sequence shown here is derived from an EMBL/GenBank/DDBJ whole genome shotgun (WGS) entry which is preliminary data.</text>
</comment>
<organism evidence="3 4">
    <name type="scientific">Pedobacter vanadiisoli</name>
    <dbReference type="NCBI Taxonomy" id="1761975"/>
    <lineage>
        <taxon>Bacteria</taxon>
        <taxon>Pseudomonadati</taxon>
        <taxon>Bacteroidota</taxon>
        <taxon>Sphingobacteriia</taxon>
        <taxon>Sphingobacteriales</taxon>
        <taxon>Sphingobacteriaceae</taxon>
        <taxon>Pedobacter</taxon>
    </lineage>
</organism>
<feature type="transmembrane region" description="Helical" evidence="2">
    <location>
        <begin position="38"/>
        <end position="56"/>
    </location>
</feature>
<dbReference type="Proteomes" id="UP001597461">
    <property type="component" value="Unassembled WGS sequence"/>
</dbReference>
<evidence type="ECO:0000313" key="3">
    <source>
        <dbReference type="EMBL" id="MFD2584446.1"/>
    </source>
</evidence>
<evidence type="ECO:0000256" key="2">
    <source>
        <dbReference type="SAM" id="Phobius"/>
    </source>
</evidence>
<protein>
    <submittedName>
        <fullName evidence="3">Uncharacterized protein</fullName>
    </submittedName>
</protein>
<dbReference type="EMBL" id="JBHULL010000036">
    <property type="protein sequence ID" value="MFD2584446.1"/>
    <property type="molecule type" value="Genomic_DNA"/>
</dbReference>
<proteinExistence type="predicted"/>
<feature type="region of interest" description="Disordered" evidence="1">
    <location>
        <begin position="1"/>
        <end position="33"/>
    </location>
</feature>
<keyword evidence="2" id="KW-0472">Membrane</keyword>